<reference evidence="2" key="1">
    <citation type="submission" date="2022-06" db="EMBL/GenBank/DDBJ databases">
        <title>Uncovering the hologenomic basis of an extraordinary plant invasion.</title>
        <authorList>
            <person name="Bieker V.C."/>
            <person name="Martin M.D."/>
            <person name="Gilbert T."/>
            <person name="Hodgins K."/>
            <person name="Battlay P."/>
            <person name="Petersen B."/>
            <person name="Wilson J."/>
        </authorList>
    </citation>
    <scope>NUCLEOTIDE SEQUENCE</scope>
    <source>
        <strain evidence="2">AA19_3_7</strain>
        <tissue evidence="2">Leaf</tissue>
    </source>
</reference>
<feature type="non-terminal residue" evidence="2">
    <location>
        <position position="51"/>
    </location>
</feature>
<dbReference type="Pfam" id="PF00560">
    <property type="entry name" value="LRR_1"/>
    <property type="match status" value="2"/>
</dbReference>
<dbReference type="InterPro" id="IPR001611">
    <property type="entry name" value="Leu-rich_rpt"/>
</dbReference>
<dbReference type="Gene3D" id="3.80.10.10">
    <property type="entry name" value="Ribonuclease Inhibitor"/>
    <property type="match status" value="1"/>
</dbReference>
<accession>A0AAD5CPF3</accession>
<dbReference type="PANTHER" id="PTHR48006">
    <property type="entry name" value="LEUCINE-RICH REPEAT-CONTAINING PROTEIN DDB_G0281931-RELATED"/>
    <property type="match status" value="1"/>
</dbReference>
<dbReference type="PANTHER" id="PTHR48006:SF62">
    <property type="entry name" value="LEUCINE-RICH REPEAT TRANSMEMBRANE PROTEIN KINASE"/>
    <property type="match status" value="1"/>
</dbReference>
<dbReference type="GO" id="GO:0005886">
    <property type="term" value="C:plasma membrane"/>
    <property type="evidence" value="ECO:0007669"/>
    <property type="project" value="TreeGrafter"/>
</dbReference>
<dbReference type="EMBL" id="JAMZMK010007154">
    <property type="protein sequence ID" value="KAI7745726.1"/>
    <property type="molecule type" value="Genomic_DNA"/>
</dbReference>
<dbReference type="SUPFAM" id="SSF52058">
    <property type="entry name" value="L domain-like"/>
    <property type="match status" value="1"/>
</dbReference>
<dbReference type="InterPro" id="IPR032675">
    <property type="entry name" value="LRR_dom_sf"/>
</dbReference>
<comment type="subcellular location">
    <subcellularLocation>
        <location evidence="1">Membrane</location>
        <topology evidence="1">Single-pass type I membrane protein</topology>
    </subcellularLocation>
</comment>
<evidence type="ECO:0000313" key="2">
    <source>
        <dbReference type="EMBL" id="KAI7745726.1"/>
    </source>
</evidence>
<proteinExistence type="predicted"/>
<dbReference type="AlphaFoldDB" id="A0AAD5CPF3"/>
<organism evidence="2 3">
    <name type="scientific">Ambrosia artemisiifolia</name>
    <name type="common">Common ragweed</name>
    <dbReference type="NCBI Taxonomy" id="4212"/>
    <lineage>
        <taxon>Eukaryota</taxon>
        <taxon>Viridiplantae</taxon>
        <taxon>Streptophyta</taxon>
        <taxon>Embryophyta</taxon>
        <taxon>Tracheophyta</taxon>
        <taxon>Spermatophyta</taxon>
        <taxon>Magnoliopsida</taxon>
        <taxon>eudicotyledons</taxon>
        <taxon>Gunneridae</taxon>
        <taxon>Pentapetalae</taxon>
        <taxon>asterids</taxon>
        <taxon>campanulids</taxon>
        <taxon>Asterales</taxon>
        <taxon>Asteraceae</taxon>
        <taxon>Asteroideae</taxon>
        <taxon>Heliantheae alliance</taxon>
        <taxon>Heliantheae</taxon>
        <taxon>Ambrosia</taxon>
    </lineage>
</organism>
<comment type="caution">
    <text evidence="2">The sequence shown here is derived from an EMBL/GenBank/DDBJ whole genome shotgun (WGS) entry which is preliminary data.</text>
</comment>
<keyword evidence="3" id="KW-1185">Reference proteome</keyword>
<dbReference type="InterPro" id="IPR051824">
    <property type="entry name" value="LRR_Rcpt-Like_S/T_Kinase"/>
</dbReference>
<evidence type="ECO:0000313" key="3">
    <source>
        <dbReference type="Proteomes" id="UP001206925"/>
    </source>
</evidence>
<sequence length="51" mass="5566">MQWLSLGINALSGELPPELGQLFDLRSLGIGTNNFNGSLPSELGNLRRLQQ</sequence>
<gene>
    <name evidence="2" type="ORF">M8C21_022203</name>
</gene>
<name>A0AAD5CPF3_AMBAR</name>
<dbReference type="Proteomes" id="UP001206925">
    <property type="component" value="Unassembled WGS sequence"/>
</dbReference>
<protein>
    <submittedName>
        <fullName evidence="2">Uncharacterized protein</fullName>
    </submittedName>
</protein>
<evidence type="ECO:0000256" key="1">
    <source>
        <dbReference type="ARBA" id="ARBA00004479"/>
    </source>
</evidence>